<feature type="compositionally biased region" description="Basic residues" evidence="1">
    <location>
        <begin position="60"/>
        <end position="72"/>
    </location>
</feature>
<feature type="compositionally biased region" description="Polar residues" evidence="1">
    <location>
        <begin position="9"/>
        <end position="22"/>
    </location>
</feature>
<reference evidence="3" key="1">
    <citation type="submission" date="2016-05" db="EMBL/GenBank/DDBJ databases">
        <authorList>
            <person name="Naeem Raeece"/>
        </authorList>
    </citation>
    <scope>NUCLEOTIDE SEQUENCE [LARGE SCALE GENOMIC DNA]</scope>
</reference>
<evidence type="ECO:0000256" key="1">
    <source>
        <dbReference type="SAM" id="MobiDB-lite"/>
    </source>
</evidence>
<dbReference type="AlphaFoldDB" id="A0A1A8ZHC9"/>
<proteinExistence type="predicted"/>
<accession>A0A1A8ZHC9</accession>
<feature type="region of interest" description="Disordered" evidence="1">
    <location>
        <begin position="51"/>
        <end position="82"/>
    </location>
</feature>
<protein>
    <submittedName>
        <fullName evidence="2">Uncharacterized protein</fullName>
    </submittedName>
</protein>
<organism evidence="2 3">
    <name type="scientific">Plasmodium ovale wallikeri</name>
    <dbReference type="NCBI Taxonomy" id="864142"/>
    <lineage>
        <taxon>Eukaryota</taxon>
        <taxon>Sar</taxon>
        <taxon>Alveolata</taxon>
        <taxon>Apicomplexa</taxon>
        <taxon>Aconoidasida</taxon>
        <taxon>Haemosporida</taxon>
        <taxon>Plasmodiidae</taxon>
        <taxon>Plasmodium</taxon>
        <taxon>Plasmodium (Plasmodium)</taxon>
    </lineage>
</organism>
<gene>
    <name evidence="2" type="ORF">POVWA2_045470</name>
</gene>
<sequence length="82" mass="9255">MEWRRNEHSTSSTAKRLPSGQQNALTSSAFSFAKIFASPLSVKSIVAYTPFDGIKEKPPPKKKKKKKKKAKDKLRYTSNLTI</sequence>
<evidence type="ECO:0000313" key="2">
    <source>
        <dbReference type="EMBL" id="SBT43246.1"/>
    </source>
</evidence>
<dbReference type="Proteomes" id="UP000078550">
    <property type="component" value="Unassembled WGS sequence"/>
</dbReference>
<feature type="region of interest" description="Disordered" evidence="1">
    <location>
        <begin position="1"/>
        <end position="22"/>
    </location>
</feature>
<name>A0A1A8ZHC9_PLAOA</name>
<dbReference type="EMBL" id="FLRE01000166">
    <property type="protein sequence ID" value="SBT43246.1"/>
    <property type="molecule type" value="Genomic_DNA"/>
</dbReference>
<evidence type="ECO:0000313" key="3">
    <source>
        <dbReference type="Proteomes" id="UP000078550"/>
    </source>
</evidence>